<keyword evidence="4" id="KW-1003">Cell membrane</keyword>
<evidence type="ECO:0000256" key="8">
    <source>
        <dbReference type="ARBA" id="ARBA00023010"/>
    </source>
</evidence>
<evidence type="ECO:0000256" key="5">
    <source>
        <dbReference type="ARBA" id="ARBA00022692"/>
    </source>
</evidence>
<comment type="subcellular location">
    <subcellularLocation>
        <location evidence="1">Cell membrane</location>
        <topology evidence="1">Single-pass membrane protein</topology>
    </subcellularLocation>
</comment>
<dbReference type="PANTHER" id="PTHR33909:SF1">
    <property type="entry name" value="SEC TRANSLOCON ACCESSORY COMPLEX SUBUNIT YAJC"/>
    <property type="match status" value="1"/>
</dbReference>
<proteinExistence type="inferred from homology"/>
<accession>A0A7C6EGR4</accession>
<keyword evidence="6" id="KW-0653">Protein transport</keyword>
<dbReference type="NCBIfam" id="TIGR00739">
    <property type="entry name" value="yajC"/>
    <property type="match status" value="1"/>
</dbReference>
<reference evidence="11" key="1">
    <citation type="journal article" date="2020" name="mSystems">
        <title>Genome- and Community-Level Interaction Insights into Carbon Utilization and Element Cycling Functions of Hydrothermarchaeota in Hydrothermal Sediment.</title>
        <authorList>
            <person name="Zhou Z."/>
            <person name="Liu Y."/>
            <person name="Xu W."/>
            <person name="Pan J."/>
            <person name="Luo Z.H."/>
            <person name="Li M."/>
        </authorList>
    </citation>
    <scope>NUCLEOTIDE SEQUENCE [LARGE SCALE GENOMIC DNA]</scope>
    <source>
        <strain evidence="11">SpSt-783</strain>
    </source>
</reference>
<evidence type="ECO:0000256" key="7">
    <source>
        <dbReference type="ARBA" id="ARBA00022989"/>
    </source>
</evidence>
<sequence>MEFLYGQTSGQNQSNPIFSLLPLILIFVVFYFLLVLPQQKRQKQHQQLLNSLKKGDRVITSSGIYGTIANVKDNIINLVIADGVKVDIDKNHIVSRIGSVEEGK</sequence>
<evidence type="ECO:0000256" key="2">
    <source>
        <dbReference type="ARBA" id="ARBA00006742"/>
    </source>
</evidence>
<dbReference type="InterPro" id="IPR003849">
    <property type="entry name" value="Preprotein_translocase_YajC"/>
</dbReference>
<dbReference type="AlphaFoldDB" id="A0A7C6EGR4"/>
<keyword evidence="3" id="KW-0813">Transport</keyword>
<evidence type="ECO:0000256" key="1">
    <source>
        <dbReference type="ARBA" id="ARBA00004162"/>
    </source>
</evidence>
<evidence type="ECO:0000256" key="10">
    <source>
        <dbReference type="SAM" id="Phobius"/>
    </source>
</evidence>
<dbReference type="EMBL" id="DTHJ01000085">
    <property type="protein sequence ID" value="HHS62780.1"/>
    <property type="molecule type" value="Genomic_DNA"/>
</dbReference>
<protein>
    <submittedName>
        <fullName evidence="11">Preprotein translocase subunit YajC</fullName>
    </submittedName>
</protein>
<keyword evidence="5 10" id="KW-0812">Transmembrane</keyword>
<dbReference type="SMART" id="SM01323">
    <property type="entry name" value="YajC"/>
    <property type="match status" value="1"/>
</dbReference>
<dbReference type="Pfam" id="PF02699">
    <property type="entry name" value="YajC"/>
    <property type="match status" value="1"/>
</dbReference>
<keyword evidence="8" id="KW-0811">Translocation</keyword>
<evidence type="ECO:0000313" key="11">
    <source>
        <dbReference type="EMBL" id="HHS62780.1"/>
    </source>
</evidence>
<evidence type="ECO:0000256" key="9">
    <source>
        <dbReference type="ARBA" id="ARBA00023136"/>
    </source>
</evidence>
<evidence type="ECO:0000256" key="4">
    <source>
        <dbReference type="ARBA" id="ARBA00022475"/>
    </source>
</evidence>
<keyword evidence="9 10" id="KW-0472">Membrane</keyword>
<evidence type="ECO:0000256" key="6">
    <source>
        <dbReference type="ARBA" id="ARBA00022927"/>
    </source>
</evidence>
<comment type="similarity">
    <text evidence="2">Belongs to the YajC family.</text>
</comment>
<dbReference type="PANTHER" id="PTHR33909">
    <property type="entry name" value="SEC TRANSLOCON ACCESSORY COMPLEX SUBUNIT YAJC"/>
    <property type="match status" value="1"/>
</dbReference>
<organism evidence="11">
    <name type="scientific">candidate division WOR-3 bacterium</name>
    <dbReference type="NCBI Taxonomy" id="2052148"/>
    <lineage>
        <taxon>Bacteria</taxon>
        <taxon>Bacteria division WOR-3</taxon>
    </lineage>
</organism>
<evidence type="ECO:0000256" key="3">
    <source>
        <dbReference type="ARBA" id="ARBA00022448"/>
    </source>
</evidence>
<gene>
    <name evidence="11" type="primary">yajC</name>
    <name evidence="11" type="ORF">ENV70_04080</name>
</gene>
<keyword evidence="7 10" id="KW-1133">Transmembrane helix</keyword>
<dbReference type="GO" id="GO:0005886">
    <property type="term" value="C:plasma membrane"/>
    <property type="evidence" value="ECO:0007669"/>
    <property type="project" value="UniProtKB-SubCell"/>
</dbReference>
<dbReference type="PRINTS" id="PR01853">
    <property type="entry name" value="YAJCTRNLCASE"/>
</dbReference>
<comment type="caution">
    <text evidence="11">The sequence shown here is derived from an EMBL/GenBank/DDBJ whole genome shotgun (WGS) entry which is preliminary data.</text>
</comment>
<name>A0A7C6EGR4_UNCW3</name>
<dbReference type="GO" id="GO:0015031">
    <property type="term" value="P:protein transport"/>
    <property type="evidence" value="ECO:0007669"/>
    <property type="project" value="UniProtKB-KW"/>
</dbReference>
<feature type="transmembrane region" description="Helical" evidence="10">
    <location>
        <begin position="17"/>
        <end position="36"/>
    </location>
</feature>